<feature type="compositionally biased region" description="Low complexity" evidence="1">
    <location>
        <begin position="26"/>
        <end position="41"/>
    </location>
</feature>
<feature type="region of interest" description="Disordered" evidence="1">
    <location>
        <begin position="24"/>
        <end position="47"/>
    </location>
</feature>
<proteinExistence type="predicted"/>
<protein>
    <submittedName>
        <fullName evidence="2">Uncharacterized protein</fullName>
    </submittedName>
</protein>
<dbReference type="AlphaFoldDB" id="K5D9E1"/>
<gene>
    <name evidence="2" type="ORF">RBSH_05302</name>
</gene>
<accession>K5D9E1</accession>
<evidence type="ECO:0000313" key="3">
    <source>
        <dbReference type="Proteomes" id="UP000007993"/>
    </source>
</evidence>
<reference evidence="2 3" key="1">
    <citation type="journal article" date="2013" name="Mar. Genomics">
        <title>Expression of sulfatases in Rhodopirellula baltica and the diversity of sulfatases in the genus Rhodopirellula.</title>
        <authorList>
            <person name="Wegner C.E."/>
            <person name="Richter-Heitmann T."/>
            <person name="Klindworth A."/>
            <person name="Klockow C."/>
            <person name="Richter M."/>
            <person name="Achstetter T."/>
            <person name="Glockner F.O."/>
            <person name="Harder J."/>
        </authorList>
    </citation>
    <scope>NUCLEOTIDE SEQUENCE [LARGE SCALE GENOMIC DNA]</scope>
    <source>
        <strain evidence="2 3">SH28</strain>
    </source>
</reference>
<organism evidence="2 3">
    <name type="scientific">Rhodopirellula baltica SH28</name>
    <dbReference type="NCBI Taxonomy" id="993517"/>
    <lineage>
        <taxon>Bacteria</taxon>
        <taxon>Pseudomonadati</taxon>
        <taxon>Planctomycetota</taxon>
        <taxon>Planctomycetia</taxon>
        <taxon>Pirellulales</taxon>
        <taxon>Pirellulaceae</taxon>
        <taxon>Rhodopirellula</taxon>
    </lineage>
</organism>
<evidence type="ECO:0000313" key="2">
    <source>
        <dbReference type="EMBL" id="EKJ99418.1"/>
    </source>
</evidence>
<name>K5D9E1_RHOBT</name>
<comment type="caution">
    <text evidence="2">The sequence shown here is derived from an EMBL/GenBank/DDBJ whole genome shotgun (WGS) entry which is preliminary data.</text>
</comment>
<evidence type="ECO:0000256" key="1">
    <source>
        <dbReference type="SAM" id="MobiDB-lite"/>
    </source>
</evidence>
<sequence>MNGMTGWMKATHAALRSNAVIVSNRGSLGDPSGSQPSSSPPLFWQLR</sequence>
<dbReference type="EMBL" id="AMCW01000146">
    <property type="protein sequence ID" value="EKJ99418.1"/>
    <property type="molecule type" value="Genomic_DNA"/>
</dbReference>
<dbReference type="Proteomes" id="UP000007993">
    <property type="component" value="Unassembled WGS sequence"/>
</dbReference>